<dbReference type="EnsemblMetazoa" id="XM_020006784.1">
    <property type="protein sequence ID" value="XP_019862343.1"/>
    <property type="gene ID" value="LOC109590947"/>
</dbReference>
<proteinExistence type="predicted"/>
<evidence type="ECO:0000256" key="1">
    <source>
        <dbReference type="SAM" id="Phobius"/>
    </source>
</evidence>
<keyword evidence="1" id="KW-0472">Membrane</keyword>
<dbReference type="GeneID" id="109590947"/>
<keyword evidence="1" id="KW-1133">Transmembrane helix</keyword>
<sequence>MLESANQNFTTRYKGGHSKWHQLLGLLVLSDSLKAITLLSSPNENLLLILVVIYCIRLKTLPCTVCLLLLVGQLILMNQNTLKYFKMLTYRLIFISVILMM</sequence>
<organism evidence="2 3">
    <name type="scientific">Amphimedon queenslandica</name>
    <name type="common">Sponge</name>
    <dbReference type="NCBI Taxonomy" id="400682"/>
    <lineage>
        <taxon>Eukaryota</taxon>
        <taxon>Metazoa</taxon>
        <taxon>Porifera</taxon>
        <taxon>Demospongiae</taxon>
        <taxon>Heteroscleromorpha</taxon>
        <taxon>Haplosclerida</taxon>
        <taxon>Niphatidae</taxon>
        <taxon>Amphimedon</taxon>
    </lineage>
</organism>
<evidence type="ECO:0000313" key="3">
    <source>
        <dbReference type="Proteomes" id="UP000007879"/>
    </source>
</evidence>
<name>A0AAN0JZJ2_AMPQE</name>
<dbReference type="Proteomes" id="UP000007879">
    <property type="component" value="Unassembled WGS sequence"/>
</dbReference>
<reference evidence="3" key="1">
    <citation type="journal article" date="2010" name="Nature">
        <title>The Amphimedon queenslandica genome and the evolution of animal complexity.</title>
        <authorList>
            <person name="Srivastava M."/>
            <person name="Simakov O."/>
            <person name="Chapman J."/>
            <person name="Fahey B."/>
            <person name="Gauthier M.E."/>
            <person name="Mitros T."/>
            <person name="Richards G.S."/>
            <person name="Conaco C."/>
            <person name="Dacre M."/>
            <person name="Hellsten U."/>
            <person name="Larroux C."/>
            <person name="Putnam N.H."/>
            <person name="Stanke M."/>
            <person name="Adamska M."/>
            <person name="Darling A."/>
            <person name="Degnan S.M."/>
            <person name="Oakley T.H."/>
            <person name="Plachetzki D.C."/>
            <person name="Zhai Y."/>
            <person name="Adamski M."/>
            <person name="Calcino A."/>
            <person name="Cummins S.F."/>
            <person name="Goodstein D.M."/>
            <person name="Harris C."/>
            <person name="Jackson D.J."/>
            <person name="Leys S.P."/>
            <person name="Shu S."/>
            <person name="Woodcroft B.J."/>
            <person name="Vervoort M."/>
            <person name="Kosik K.S."/>
            <person name="Manning G."/>
            <person name="Degnan B.M."/>
            <person name="Rokhsar D.S."/>
        </authorList>
    </citation>
    <scope>NUCLEOTIDE SEQUENCE [LARGE SCALE GENOMIC DNA]</scope>
</reference>
<dbReference type="KEGG" id="aqu:109590947"/>
<accession>A0AAN0JZJ2</accession>
<evidence type="ECO:0000313" key="2">
    <source>
        <dbReference type="EnsemblMetazoa" id="XP_019862343.1"/>
    </source>
</evidence>
<keyword evidence="3" id="KW-1185">Reference proteome</keyword>
<dbReference type="AlphaFoldDB" id="A0AAN0JZJ2"/>
<keyword evidence="1" id="KW-0812">Transmembrane</keyword>
<feature type="transmembrane region" description="Helical" evidence="1">
    <location>
        <begin position="46"/>
        <end position="72"/>
    </location>
</feature>
<reference evidence="2" key="2">
    <citation type="submission" date="2024-06" db="UniProtKB">
        <authorList>
            <consortium name="EnsemblMetazoa"/>
        </authorList>
    </citation>
    <scope>IDENTIFICATION</scope>
</reference>
<protein>
    <submittedName>
        <fullName evidence="2">Uncharacterized protein</fullName>
    </submittedName>
</protein>
<dbReference type="RefSeq" id="XP_019862343.1">
    <property type="nucleotide sequence ID" value="XM_020006784.1"/>
</dbReference>